<evidence type="ECO:0000259" key="2">
    <source>
        <dbReference type="SMART" id="SM00849"/>
    </source>
</evidence>
<dbReference type="SUPFAM" id="SSF56281">
    <property type="entry name" value="Metallo-hydrolase/oxidoreductase"/>
    <property type="match status" value="1"/>
</dbReference>
<gene>
    <name evidence="3" type="ORF">AKJ64_03165</name>
</gene>
<dbReference type="Proteomes" id="UP000070373">
    <property type="component" value="Unassembled WGS sequence"/>
</dbReference>
<accession>A0A133UDZ4</accession>
<feature type="region of interest" description="Disordered" evidence="1">
    <location>
        <begin position="160"/>
        <end position="195"/>
    </location>
</feature>
<reference evidence="3 4" key="1">
    <citation type="journal article" date="2016" name="Sci. Rep.">
        <title>Metabolic traits of an uncultured archaeal lineage -MSBL1- from brine pools of the Red Sea.</title>
        <authorList>
            <person name="Mwirichia R."/>
            <person name="Alam I."/>
            <person name="Rashid M."/>
            <person name="Vinu M."/>
            <person name="Ba-Alawi W."/>
            <person name="Anthony Kamau A."/>
            <person name="Kamanda Ngugi D."/>
            <person name="Goker M."/>
            <person name="Klenk H.P."/>
            <person name="Bajic V."/>
            <person name="Stingl U."/>
        </authorList>
    </citation>
    <scope>NUCLEOTIDE SEQUENCE [LARGE SCALE GENOMIC DNA]</scope>
    <source>
        <strain evidence="3">SCGC-AAA259E17</strain>
    </source>
</reference>
<evidence type="ECO:0000313" key="4">
    <source>
        <dbReference type="Proteomes" id="UP000070373"/>
    </source>
</evidence>
<dbReference type="InterPro" id="IPR036866">
    <property type="entry name" value="RibonucZ/Hydroxyglut_hydro"/>
</dbReference>
<sequence length="195" mass="21948">MIVIKVKWHGNASIEIFGDLHVLEDPNPVVPVEEESDVVLLTHEHNDHFDREAYEKFGLEADLYAPGTTLDKFELDGEAVEPGDKIEGEIKVLESDCWNSDESVSYFYNGVLHSGDSASFPNPEGEVELVFSACFPDNYDDYIEEFRRLEPELVIPFHYDPGEGDEDARGLKQRLDDEGIPSRVLEAGESVEISD</sequence>
<name>A0A133UDZ4_9EURY</name>
<evidence type="ECO:0000256" key="1">
    <source>
        <dbReference type="SAM" id="MobiDB-lite"/>
    </source>
</evidence>
<dbReference type="PANTHER" id="PTHR43546:SF8">
    <property type="entry name" value="METALLO-BETA-LACTAMASE DOMAIN-CONTAINING PROTEIN"/>
    <property type="match status" value="1"/>
</dbReference>
<dbReference type="InterPro" id="IPR001279">
    <property type="entry name" value="Metallo-B-lactamas"/>
</dbReference>
<comment type="caution">
    <text evidence="3">The sequence shown here is derived from an EMBL/GenBank/DDBJ whole genome shotgun (WGS) entry which is preliminary data.</text>
</comment>
<keyword evidence="4" id="KW-1185">Reference proteome</keyword>
<dbReference type="PANTHER" id="PTHR43546">
    <property type="entry name" value="UPF0173 METAL-DEPENDENT HYDROLASE MJ1163-RELATED"/>
    <property type="match status" value="1"/>
</dbReference>
<dbReference type="SMART" id="SM00849">
    <property type="entry name" value="Lactamase_B"/>
    <property type="match status" value="1"/>
</dbReference>
<dbReference type="InterPro" id="IPR050114">
    <property type="entry name" value="UPF0173_UPF0282_UlaG_hydrolase"/>
</dbReference>
<feature type="domain" description="Metallo-beta-lactamase" evidence="2">
    <location>
        <begin position="10"/>
        <end position="158"/>
    </location>
</feature>
<evidence type="ECO:0000313" key="3">
    <source>
        <dbReference type="EMBL" id="KXA92431.1"/>
    </source>
</evidence>
<dbReference type="AlphaFoldDB" id="A0A133UDZ4"/>
<feature type="compositionally biased region" description="Basic and acidic residues" evidence="1">
    <location>
        <begin position="167"/>
        <end position="177"/>
    </location>
</feature>
<dbReference type="EMBL" id="LHXN01000052">
    <property type="protein sequence ID" value="KXA92431.1"/>
    <property type="molecule type" value="Genomic_DNA"/>
</dbReference>
<protein>
    <recommendedName>
        <fullName evidence="2">Metallo-beta-lactamase domain-containing protein</fullName>
    </recommendedName>
</protein>
<organism evidence="3 4">
    <name type="scientific">candidate division MSBL1 archaeon SCGC-AAA259E17</name>
    <dbReference type="NCBI Taxonomy" id="1698263"/>
    <lineage>
        <taxon>Archaea</taxon>
        <taxon>Methanobacteriati</taxon>
        <taxon>Methanobacteriota</taxon>
        <taxon>candidate division MSBL1</taxon>
    </lineage>
</organism>
<dbReference type="Gene3D" id="3.60.15.10">
    <property type="entry name" value="Ribonuclease Z/Hydroxyacylglutathione hydrolase-like"/>
    <property type="match status" value="1"/>
</dbReference>
<proteinExistence type="predicted"/>